<keyword evidence="2" id="KW-0238">DNA-binding</keyword>
<dbReference type="PANTHER" id="PTHR46796">
    <property type="entry name" value="HTH-TYPE TRANSCRIPTIONAL ACTIVATOR RHAS-RELATED"/>
    <property type="match status" value="1"/>
</dbReference>
<dbReference type="Proteomes" id="UP000295807">
    <property type="component" value="Unassembled WGS sequence"/>
</dbReference>
<dbReference type="AlphaFoldDB" id="A0A4V2UTZ5"/>
<gene>
    <name evidence="5" type="ORF">EDD80_103256</name>
</gene>
<dbReference type="SUPFAM" id="SSF46689">
    <property type="entry name" value="Homeodomain-like"/>
    <property type="match status" value="1"/>
</dbReference>
<dbReference type="EMBL" id="SMAD01000003">
    <property type="protein sequence ID" value="TCS88392.1"/>
    <property type="molecule type" value="Genomic_DNA"/>
</dbReference>
<organism evidence="5 6">
    <name type="scientific">Anseongella ginsenosidimutans</name>
    <dbReference type="NCBI Taxonomy" id="496056"/>
    <lineage>
        <taxon>Bacteria</taxon>
        <taxon>Pseudomonadati</taxon>
        <taxon>Bacteroidota</taxon>
        <taxon>Sphingobacteriia</taxon>
        <taxon>Sphingobacteriales</taxon>
        <taxon>Sphingobacteriaceae</taxon>
        <taxon>Anseongella</taxon>
    </lineage>
</organism>
<dbReference type="RefSeq" id="WP_132128604.1">
    <property type="nucleotide sequence ID" value="NZ_CP042432.1"/>
</dbReference>
<evidence type="ECO:0000256" key="3">
    <source>
        <dbReference type="ARBA" id="ARBA00023163"/>
    </source>
</evidence>
<dbReference type="InterPro" id="IPR018060">
    <property type="entry name" value="HTH_AraC"/>
</dbReference>
<dbReference type="InterPro" id="IPR018062">
    <property type="entry name" value="HTH_AraC-typ_CS"/>
</dbReference>
<accession>A0A4V2UTZ5</accession>
<feature type="domain" description="HTH araC/xylS-type" evidence="4">
    <location>
        <begin position="179"/>
        <end position="262"/>
    </location>
</feature>
<dbReference type="GO" id="GO:0003700">
    <property type="term" value="F:DNA-binding transcription factor activity"/>
    <property type="evidence" value="ECO:0007669"/>
    <property type="project" value="InterPro"/>
</dbReference>
<dbReference type="GO" id="GO:0043565">
    <property type="term" value="F:sequence-specific DNA binding"/>
    <property type="evidence" value="ECO:0007669"/>
    <property type="project" value="InterPro"/>
</dbReference>
<dbReference type="Pfam" id="PF20240">
    <property type="entry name" value="DUF6597"/>
    <property type="match status" value="1"/>
</dbReference>
<keyword evidence="3" id="KW-0804">Transcription</keyword>
<comment type="caution">
    <text evidence="5">The sequence shown here is derived from an EMBL/GenBank/DDBJ whole genome shotgun (WGS) entry which is preliminary data.</text>
</comment>
<reference evidence="5 6" key="1">
    <citation type="submission" date="2019-03" db="EMBL/GenBank/DDBJ databases">
        <title>Genomic Encyclopedia of Type Strains, Phase IV (KMG-IV): sequencing the most valuable type-strain genomes for metagenomic binning, comparative biology and taxonomic classification.</title>
        <authorList>
            <person name="Goeker M."/>
        </authorList>
    </citation>
    <scope>NUCLEOTIDE SEQUENCE [LARGE SCALE GENOMIC DNA]</scope>
    <source>
        <strain evidence="5 6">DSM 21100</strain>
    </source>
</reference>
<evidence type="ECO:0000313" key="6">
    <source>
        <dbReference type="Proteomes" id="UP000295807"/>
    </source>
</evidence>
<dbReference type="Pfam" id="PF12833">
    <property type="entry name" value="HTH_18"/>
    <property type="match status" value="1"/>
</dbReference>
<dbReference type="PANTHER" id="PTHR46796:SF13">
    <property type="entry name" value="HTH-TYPE TRANSCRIPTIONAL ACTIVATOR RHAS"/>
    <property type="match status" value="1"/>
</dbReference>
<dbReference type="SMART" id="SM00342">
    <property type="entry name" value="HTH_ARAC"/>
    <property type="match status" value="1"/>
</dbReference>
<protein>
    <submittedName>
        <fullName evidence="5">AraC family transcriptional regulator</fullName>
    </submittedName>
</protein>
<evidence type="ECO:0000256" key="2">
    <source>
        <dbReference type="ARBA" id="ARBA00023125"/>
    </source>
</evidence>
<dbReference type="Gene3D" id="1.10.10.60">
    <property type="entry name" value="Homeodomain-like"/>
    <property type="match status" value="1"/>
</dbReference>
<evidence type="ECO:0000259" key="4">
    <source>
        <dbReference type="PROSITE" id="PS01124"/>
    </source>
</evidence>
<evidence type="ECO:0000313" key="5">
    <source>
        <dbReference type="EMBL" id="TCS88392.1"/>
    </source>
</evidence>
<keyword evidence="6" id="KW-1185">Reference proteome</keyword>
<dbReference type="InterPro" id="IPR050204">
    <property type="entry name" value="AraC_XylS_family_regulators"/>
</dbReference>
<proteinExistence type="predicted"/>
<keyword evidence="1" id="KW-0805">Transcription regulation</keyword>
<dbReference type="OrthoDB" id="323290at2"/>
<dbReference type="InterPro" id="IPR046532">
    <property type="entry name" value="DUF6597"/>
</dbReference>
<name>A0A4V2UTZ5_9SPHI</name>
<dbReference type="InterPro" id="IPR009057">
    <property type="entry name" value="Homeodomain-like_sf"/>
</dbReference>
<evidence type="ECO:0000256" key="1">
    <source>
        <dbReference type="ARBA" id="ARBA00023015"/>
    </source>
</evidence>
<dbReference type="PROSITE" id="PS00041">
    <property type="entry name" value="HTH_ARAC_FAMILY_1"/>
    <property type="match status" value="1"/>
</dbReference>
<dbReference type="PROSITE" id="PS01124">
    <property type="entry name" value="HTH_ARAC_FAMILY_2"/>
    <property type="match status" value="1"/>
</dbReference>
<sequence length="276" mass="31511">MSNLLRQYHPCLPLAGFVQAYWTGDFNRNGTSGISQRVVPNGCLELIIHLTGDHCALSKYEHWDRSPDFTLIGLFTHAYEVRFPTRVQVFGIRFHPEGIHTVFGIPPAVLQGSYEDSTKVLGRRFGDYCSRLRDCRDIGEKIALTDNFLMKQLEMNRSGYDYTGQAAGLIRKCQGLLPLEALTGQVAISPRQLQREFKKRYGITAKAYMRLARLNAVQDYLQQTNVPDFSYIAHLHGFSDQSHFIREFKSYTGNNPGSFARKRQEFIVNAAKMTFQ</sequence>